<evidence type="ECO:0008006" key="4">
    <source>
        <dbReference type="Google" id="ProtNLM"/>
    </source>
</evidence>
<dbReference type="Gene3D" id="3.40.50.150">
    <property type="entry name" value="Vaccinia Virus protein VP39"/>
    <property type="match status" value="1"/>
</dbReference>
<evidence type="ECO:0000313" key="3">
    <source>
        <dbReference type="Proteomes" id="UP000235116"/>
    </source>
</evidence>
<dbReference type="RefSeq" id="WP_101894914.1">
    <property type="nucleotide sequence ID" value="NZ_CP022684.1"/>
</dbReference>
<accession>A0A2K9LME3</accession>
<dbReference type="InterPro" id="IPR029063">
    <property type="entry name" value="SAM-dependent_MTases_sf"/>
</dbReference>
<dbReference type="Proteomes" id="UP000235116">
    <property type="component" value="Chromosome"/>
</dbReference>
<sequence length="249" mass="28872">MAIVFEKHHQGRHYQVRSAGRSRRLYTDGVFHSQFNPAHVLTGSVWDLLFLPSQFYQPEEIKRVLVLGVGGGAVIHMLNRFMKPEQILGIELSDLHIRLARKFFDLRYDNLELVHANAIDWIIDYQGEPFDLIIDDLYFEADGEPQRAIAADASWFDLLMEHLTEQGALVMNFVNYREWRDSAYFSDEFVAENFASVYQFATPTCHNAVVGFLRKQTETKQLRQSLKQTSELNPERAACRLRYAVKKIA</sequence>
<dbReference type="AlphaFoldDB" id="A0A2K9LME3"/>
<dbReference type="SUPFAM" id="SSF53335">
    <property type="entry name" value="S-adenosyl-L-methionine-dependent methyltransferases"/>
    <property type="match status" value="1"/>
</dbReference>
<keyword evidence="3" id="KW-1185">Reference proteome</keyword>
<dbReference type="PANTHER" id="PTHR43317:SF1">
    <property type="entry name" value="THERMOSPERMINE SYNTHASE ACAULIS5"/>
    <property type="match status" value="1"/>
</dbReference>
<evidence type="ECO:0000256" key="1">
    <source>
        <dbReference type="ARBA" id="ARBA00023115"/>
    </source>
</evidence>
<gene>
    <name evidence="2" type="ORF">Kalk_14395</name>
</gene>
<dbReference type="PANTHER" id="PTHR43317">
    <property type="entry name" value="THERMOSPERMINE SYNTHASE ACAULIS5"/>
    <property type="match status" value="1"/>
</dbReference>
<evidence type="ECO:0000313" key="2">
    <source>
        <dbReference type="EMBL" id="AUM13539.1"/>
    </source>
</evidence>
<reference evidence="3" key="1">
    <citation type="submission" date="2017-08" db="EMBL/GenBank/DDBJ databases">
        <title>Direct submision.</title>
        <authorList>
            <person name="Kim S.-J."/>
            <person name="Rhee S.-K."/>
        </authorList>
    </citation>
    <scope>NUCLEOTIDE SEQUENCE [LARGE SCALE GENOMIC DNA]</scope>
    <source>
        <strain evidence="3">GI5</strain>
    </source>
</reference>
<dbReference type="OrthoDB" id="191025at2"/>
<dbReference type="Pfam" id="PF01564">
    <property type="entry name" value="Spermine_synth"/>
    <property type="match status" value="1"/>
</dbReference>
<dbReference type="EMBL" id="CP022684">
    <property type="protein sequence ID" value="AUM13539.1"/>
    <property type="molecule type" value="Genomic_DNA"/>
</dbReference>
<dbReference type="GO" id="GO:0006596">
    <property type="term" value="P:polyamine biosynthetic process"/>
    <property type="evidence" value="ECO:0007669"/>
    <property type="project" value="UniProtKB-KW"/>
</dbReference>
<dbReference type="CDD" id="cd02440">
    <property type="entry name" value="AdoMet_MTases"/>
    <property type="match status" value="1"/>
</dbReference>
<dbReference type="KEGG" id="kak:Kalk_14395"/>
<name>A0A2K9LME3_9GAMM</name>
<protein>
    <recommendedName>
        <fullName evidence="4">Methyltransferase domain-containing protein</fullName>
    </recommendedName>
</protein>
<organism evidence="2 3">
    <name type="scientific">Ketobacter alkanivorans</name>
    <dbReference type="NCBI Taxonomy" id="1917421"/>
    <lineage>
        <taxon>Bacteria</taxon>
        <taxon>Pseudomonadati</taxon>
        <taxon>Pseudomonadota</taxon>
        <taxon>Gammaproteobacteria</taxon>
        <taxon>Pseudomonadales</taxon>
        <taxon>Ketobacteraceae</taxon>
        <taxon>Ketobacter</taxon>
    </lineage>
</organism>
<proteinExistence type="predicted"/>
<keyword evidence="1" id="KW-0620">Polyamine biosynthesis</keyword>